<comment type="caution">
    <text evidence="3">The sequence shown here is derived from an EMBL/GenBank/DDBJ whole genome shotgun (WGS) entry which is preliminary data.</text>
</comment>
<dbReference type="InterPro" id="IPR043502">
    <property type="entry name" value="DNA/RNA_pol_sf"/>
</dbReference>
<dbReference type="OrthoDB" id="9780724at2"/>
<proteinExistence type="inferred from homology"/>
<keyword evidence="4" id="KW-1185">Reference proteome</keyword>
<dbReference type="GO" id="GO:0003964">
    <property type="term" value="F:RNA-directed DNA polymerase activity"/>
    <property type="evidence" value="ECO:0007669"/>
    <property type="project" value="UniProtKB-KW"/>
</dbReference>
<dbReference type="Pfam" id="PF08388">
    <property type="entry name" value="GIIM"/>
    <property type="match status" value="1"/>
</dbReference>
<keyword evidence="3" id="KW-0548">Nucleotidyltransferase</keyword>
<dbReference type="Pfam" id="PF00078">
    <property type="entry name" value="RVT_1"/>
    <property type="match status" value="1"/>
</dbReference>
<dbReference type="PANTHER" id="PTHR34047">
    <property type="entry name" value="NUCLEAR INTRON MATURASE 1, MITOCHONDRIAL-RELATED"/>
    <property type="match status" value="1"/>
</dbReference>
<organism evidence="3 4">
    <name type="scientific">Marinoscillum furvescens DSM 4134</name>
    <dbReference type="NCBI Taxonomy" id="1122208"/>
    <lineage>
        <taxon>Bacteria</taxon>
        <taxon>Pseudomonadati</taxon>
        <taxon>Bacteroidota</taxon>
        <taxon>Cytophagia</taxon>
        <taxon>Cytophagales</taxon>
        <taxon>Reichenbachiellaceae</taxon>
        <taxon>Marinoscillum</taxon>
    </lineage>
</organism>
<dbReference type="PANTHER" id="PTHR34047:SF8">
    <property type="entry name" value="PROTEIN YKFC"/>
    <property type="match status" value="1"/>
</dbReference>
<evidence type="ECO:0000313" key="3">
    <source>
        <dbReference type="EMBL" id="RED91215.1"/>
    </source>
</evidence>
<dbReference type="AlphaFoldDB" id="A0A3D9KVG3"/>
<reference evidence="3 4" key="1">
    <citation type="submission" date="2018-07" db="EMBL/GenBank/DDBJ databases">
        <title>Genomic Encyclopedia of Type Strains, Phase IV (KMG-IV): sequencing the most valuable type-strain genomes for metagenomic binning, comparative biology and taxonomic classification.</title>
        <authorList>
            <person name="Goeker M."/>
        </authorList>
    </citation>
    <scope>NUCLEOTIDE SEQUENCE [LARGE SCALE GENOMIC DNA]</scope>
    <source>
        <strain evidence="3 4">DSM 4134</strain>
    </source>
</reference>
<accession>A0A3D9KVG3</accession>
<evidence type="ECO:0000313" key="4">
    <source>
        <dbReference type="Proteomes" id="UP000256779"/>
    </source>
</evidence>
<dbReference type="CDD" id="cd01651">
    <property type="entry name" value="RT_G2_intron"/>
    <property type="match status" value="1"/>
</dbReference>
<dbReference type="NCBIfam" id="TIGR04416">
    <property type="entry name" value="group_II_RT_mat"/>
    <property type="match status" value="1"/>
</dbReference>
<dbReference type="InterPro" id="IPR030931">
    <property type="entry name" value="Group_II_RT_mat"/>
</dbReference>
<dbReference type="PROSITE" id="PS50878">
    <property type="entry name" value="RT_POL"/>
    <property type="match status" value="1"/>
</dbReference>
<dbReference type="InterPro" id="IPR000477">
    <property type="entry name" value="RT_dom"/>
</dbReference>
<sequence>MKNRTTCIDESLLARPSESDERVRVLQRKLYVRAKREKGFKGYSLYDKICQDYFLLTAYHRVKHNYSKGVGVDGQSFAAIEEGGVLDFLTKIQQDLQVRRYRCSPVRQVLIPKETKGEYRKLGIPTIRDRVVQMAVKMAIEPLWEADFCETSYGFRPKKSARDAIRQVKENIYAGHKFVYDADLSKYFDTIPHGKLFKLLKQRVKDGGILDLIQQWLTAPVQLLDGTLESSKEGTPQGGVISPLLSNIYLHAFDRIVNNPDGKFARAGIRMVRYADDWLLMGKWYFSKSILRYIDQIMSNMGLKLNKEKTRLLHINKSSLFFLGFEFRSIPSKFTWNHRNYTNIQPSIKSRSKLFSVLKELFRKRKHWTIEWIVWKLNPVLRGWLNYFSISKVSHIWDTIRVIKQHLSYKLYKWMKGKGRKAHRKLRQRPYENLVKFYGLLDLEEYARLKTLSKAE</sequence>
<keyword evidence="3" id="KW-0695">RNA-directed DNA polymerase</keyword>
<comment type="similarity">
    <text evidence="1">Belongs to the bacterial reverse transcriptase family.</text>
</comment>
<gene>
    <name evidence="3" type="ORF">C7460_1521</name>
</gene>
<dbReference type="Proteomes" id="UP000256779">
    <property type="component" value="Unassembled WGS sequence"/>
</dbReference>
<evidence type="ECO:0000256" key="1">
    <source>
        <dbReference type="ARBA" id="ARBA00034120"/>
    </source>
</evidence>
<protein>
    <submittedName>
        <fullName evidence="3">Group II intron reverse transcriptase/maturase</fullName>
    </submittedName>
</protein>
<evidence type="ECO:0000259" key="2">
    <source>
        <dbReference type="PROSITE" id="PS50878"/>
    </source>
</evidence>
<keyword evidence="3" id="KW-0808">Transferase</keyword>
<dbReference type="InterPro" id="IPR051083">
    <property type="entry name" value="GrpII_Intron_Splice-Mob/Def"/>
</dbReference>
<dbReference type="EMBL" id="QREG01000052">
    <property type="protein sequence ID" value="RED91215.1"/>
    <property type="molecule type" value="Genomic_DNA"/>
</dbReference>
<feature type="domain" description="Reverse transcriptase" evidence="2">
    <location>
        <begin position="92"/>
        <end position="327"/>
    </location>
</feature>
<name>A0A3D9KVG3_MARFU</name>
<dbReference type="SUPFAM" id="SSF56672">
    <property type="entry name" value="DNA/RNA polymerases"/>
    <property type="match status" value="1"/>
</dbReference>
<dbReference type="RefSeq" id="WP_115870558.1">
    <property type="nucleotide sequence ID" value="NZ_QREG01000052.1"/>
</dbReference>
<dbReference type="InterPro" id="IPR013597">
    <property type="entry name" value="Mat_intron_G2"/>
</dbReference>